<evidence type="ECO:0000313" key="8">
    <source>
        <dbReference type="Proteomes" id="UP000222851"/>
    </source>
</evidence>
<dbReference type="Proteomes" id="UP000222851">
    <property type="component" value="Unassembled WGS sequence"/>
</dbReference>
<dbReference type="InterPro" id="IPR038471">
    <property type="entry name" value="MecA_C_sf"/>
</dbReference>
<dbReference type="PANTHER" id="PTHR39161">
    <property type="entry name" value="ADAPTER PROTEIN MECA"/>
    <property type="match status" value="1"/>
</dbReference>
<dbReference type="NCBIfam" id="NF002781">
    <property type="entry name" value="PRK02899.1"/>
    <property type="match status" value="1"/>
</dbReference>
<dbReference type="PIRSF" id="PIRSF029008">
    <property type="entry name" value="MecA"/>
    <property type="match status" value="1"/>
</dbReference>
<dbReference type="PANTHER" id="PTHR39161:SF2">
    <property type="entry name" value="ADAPTER PROTEIN MECA 2"/>
    <property type="match status" value="1"/>
</dbReference>
<dbReference type="Pfam" id="PF05389">
    <property type="entry name" value="MecA"/>
    <property type="match status" value="1"/>
</dbReference>
<protein>
    <recommendedName>
        <fullName evidence="6">Adapter protein MecA 2</fullName>
    </recommendedName>
</protein>
<evidence type="ECO:0000256" key="5">
    <source>
        <dbReference type="ARBA" id="ARBA00054614"/>
    </source>
</evidence>
<evidence type="ECO:0000256" key="2">
    <source>
        <dbReference type="ARBA" id="ARBA00011738"/>
    </source>
</evidence>
<reference evidence="7 8" key="1">
    <citation type="submission" date="2017-09" db="EMBL/GenBank/DDBJ databases">
        <title>Large-scale bioinformatics analysis of Bacillus genomes uncovers conserved roles of natural products in bacterial physiology.</title>
        <authorList>
            <consortium name="Agbiome Team Llc"/>
            <person name="Bleich R.M."/>
            <person name="Grubbs K.J."/>
            <person name="Santa Maria K.C."/>
            <person name="Allen S.E."/>
            <person name="Farag S."/>
            <person name="Shank E.A."/>
            <person name="Bowers A."/>
        </authorList>
    </citation>
    <scope>NUCLEOTIDE SEQUENCE [LARGE SCALE GENOMIC DNA]</scope>
    <source>
        <strain evidence="7 8">AFS081271</strain>
    </source>
</reference>
<comment type="function">
    <text evidence="5">Enables the recognition and targeting of unfolded and aggregated proteins to the ClpC protease or to other proteins involved in proteolysis. Acts negatively in the development of competence by binding ComK and recruiting it to the ClpCP protease. When overexpressed, inhibits sporulation. Also involved in Spx degradation by ClpC.</text>
</comment>
<proteinExistence type="inferred from homology"/>
<dbReference type="GO" id="GO:0030420">
    <property type="term" value="P:establishment of competence for transformation"/>
    <property type="evidence" value="ECO:0007669"/>
    <property type="project" value="UniProtKB-KW"/>
</dbReference>
<dbReference type="EMBL" id="NUXH01000147">
    <property type="protein sequence ID" value="PFL54872.1"/>
    <property type="molecule type" value="Genomic_DNA"/>
</dbReference>
<sequence length="211" mass="24807">MRLERLNYNKIKIFLTFDDLTERGLTKEDLWRNAPKVQQLFRDMMQEANKELGFEADGPIAVEVFSLQAQGMVVIVTKEHQEADTDDEFRDEFIEMQVTLDESEHILYEFATLDDVINLSNRLYNLDVTGGKLYTWDGRFYLWMEEEEQIQLLKADFIAILAEYGNPSTATIYRLMEYGKELMSSQAIEQIHNYFVKKQNLSYVILAKVLF</sequence>
<evidence type="ECO:0000256" key="1">
    <source>
        <dbReference type="ARBA" id="ARBA00005397"/>
    </source>
</evidence>
<dbReference type="FunFam" id="3.30.70.1950:FF:000001">
    <property type="entry name" value="Adapter protein MecA"/>
    <property type="match status" value="1"/>
</dbReference>
<evidence type="ECO:0000313" key="7">
    <source>
        <dbReference type="EMBL" id="PFL54872.1"/>
    </source>
</evidence>
<evidence type="ECO:0000256" key="4">
    <source>
        <dbReference type="ARBA" id="ARBA00023287"/>
    </source>
</evidence>
<keyword evidence="3" id="KW-0749">Sporulation</keyword>
<organism evidence="7 8">
    <name type="scientific">Bacillus anthracis</name>
    <name type="common">anthrax bacterium</name>
    <dbReference type="NCBI Taxonomy" id="1392"/>
    <lineage>
        <taxon>Bacteria</taxon>
        <taxon>Bacillati</taxon>
        <taxon>Bacillota</taxon>
        <taxon>Bacilli</taxon>
        <taxon>Bacillales</taxon>
        <taxon>Bacillaceae</taxon>
        <taxon>Bacillus</taxon>
        <taxon>Bacillus cereus group</taxon>
    </lineage>
</organism>
<dbReference type="RefSeq" id="WP_098557130.1">
    <property type="nucleotide sequence ID" value="NZ_NUXH01000147.1"/>
</dbReference>
<comment type="caution">
    <text evidence="7">The sequence shown here is derived from an EMBL/GenBank/DDBJ whole genome shotgun (WGS) entry which is preliminary data.</text>
</comment>
<gene>
    <name evidence="7" type="ORF">COJ30_27190</name>
</gene>
<dbReference type="Gene3D" id="3.30.70.1950">
    <property type="match status" value="1"/>
</dbReference>
<dbReference type="AlphaFoldDB" id="A0A2B0WIV0"/>
<dbReference type="GO" id="GO:0030435">
    <property type="term" value="P:sporulation resulting in formation of a cellular spore"/>
    <property type="evidence" value="ECO:0007669"/>
    <property type="project" value="UniProtKB-KW"/>
</dbReference>
<comment type="subunit">
    <text evidence="2">Homodimer.</text>
</comment>
<evidence type="ECO:0000256" key="6">
    <source>
        <dbReference type="ARBA" id="ARBA00069810"/>
    </source>
</evidence>
<keyword evidence="4" id="KW-0178">Competence</keyword>
<dbReference type="HAMAP" id="MF_01124">
    <property type="entry name" value="MecA"/>
    <property type="match status" value="1"/>
</dbReference>
<accession>A0A2B0WIV0</accession>
<evidence type="ECO:0000256" key="3">
    <source>
        <dbReference type="ARBA" id="ARBA00022969"/>
    </source>
</evidence>
<feature type="non-terminal residue" evidence="7">
    <location>
        <position position="211"/>
    </location>
</feature>
<comment type="similarity">
    <text evidence="1">Belongs to the MecA family.</text>
</comment>
<dbReference type="InterPro" id="IPR008681">
    <property type="entry name" value="Neg-reg_MecA"/>
</dbReference>
<name>A0A2B0WIV0_BACAN</name>